<sequence>MKKILTLFTFSLLATIAFAQKLEVTYQETINIDKDEFKKNMKVETSGSVSLPSDFYDNFFKSLSEPKDFTLVINDNESTYKKVEKISNNQGNNGFSVSMSMSGGGNGLYKNLLTKEFAKSVNLMDKPYLIKDKLTEYKWQLSRETKKIIGFDVKKATAIIDSTKSVVAWYAPSIAIKDGPAMYNGLPGLILELEIISTKNTSNKGFGNVTIKATEVKEVADMKPIEKPKEKNVISEKEFETMSKKQMERFKKMRSEGVDKD</sequence>
<organism evidence="3 4">
    <name type="scientific">Empedobacter falsenii</name>
    <dbReference type="NCBI Taxonomy" id="343874"/>
    <lineage>
        <taxon>Bacteria</taxon>
        <taxon>Pseudomonadati</taxon>
        <taxon>Bacteroidota</taxon>
        <taxon>Flavobacteriia</taxon>
        <taxon>Flavobacteriales</taxon>
        <taxon>Weeksellaceae</taxon>
        <taxon>Empedobacter</taxon>
    </lineage>
</organism>
<dbReference type="NCBIfam" id="TIGR01200">
    <property type="entry name" value="GLPGLI"/>
    <property type="match status" value="1"/>
</dbReference>
<feature type="region of interest" description="Disordered" evidence="1">
    <location>
        <begin position="231"/>
        <end position="261"/>
    </location>
</feature>
<dbReference type="EMBL" id="CP106831">
    <property type="protein sequence ID" value="WIH98595.1"/>
    <property type="molecule type" value="Genomic_DNA"/>
</dbReference>
<evidence type="ECO:0000313" key="4">
    <source>
        <dbReference type="Proteomes" id="UP001223501"/>
    </source>
</evidence>
<gene>
    <name evidence="3" type="ORF">OBA43_06610</name>
</gene>
<dbReference type="RefSeq" id="WP_284584221.1">
    <property type="nucleotide sequence ID" value="NZ_CP106831.1"/>
</dbReference>
<evidence type="ECO:0000256" key="2">
    <source>
        <dbReference type="SAM" id="SignalP"/>
    </source>
</evidence>
<keyword evidence="4" id="KW-1185">Reference proteome</keyword>
<keyword evidence="2" id="KW-0732">Signal</keyword>
<reference evidence="3 4" key="1">
    <citation type="submission" date="2022-09" db="EMBL/GenBank/DDBJ databases">
        <title>Whole genome sequencing analysis of tet(X)-positive Empedobacter falsenii YWS9-3.</title>
        <authorList>
            <person name="Chen C."/>
            <person name="Lv Y.-L."/>
        </authorList>
    </citation>
    <scope>NUCLEOTIDE SEQUENCE [LARGE SCALE GENOMIC DNA]</scope>
    <source>
        <strain evidence="3 4">YWS9-3_T</strain>
    </source>
</reference>
<feature type="chain" id="PRO_5046801831" evidence="2">
    <location>
        <begin position="20"/>
        <end position="261"/>
    </location>
</feature>
<proteinExistence type="predicted"/>
<accession>A0ABY8VCV7</accession>
<dbReference type="InterPro" id="IPR005901">
    <property type="entry name" value="GLPGLI"/>
</dbReference>
<evidence type="ECO:0000256" key="1">
    <source>
        <dbReference type="SAM" id="MobiDB-lite"/>
    </source>
</evidence>
<dbReference type="Pfam" id="PF22252">
    <property type="entry name" value="PNGase_F-II_N"/>
    <property type="match status" value="1"/>
</dbReference>
<name>A0ABY8VCV7_9FLAO</name>
<evidence type="ECO:0000313" key="3">
    <source>
        <dbReference type="EMBL" id="WIH98595.1"/>
    </source>
</evidence>
<dbReference type="Proteomes" id="UP001223501">
    <property type="component" value="Chromosome"/>
</dbReference>
<feature type="signal peptide" evidence="2">
    <location>
        <begin position="1"/>
        <end position="19"/>
    </location>
</feature>
<protein>
    <submittedName>
        <fullName evidence="3">GLPGLI family protein</fullName>
    </submittedName>
</protein>